<feature type="domain" description="Alpha/beta hydrolase fold-3" evidence="2">
    <location>
        <begin position="93"/>
        <end position="315"/>
    </location>
</feature>
<reference evidence="3" key="1">
    <citation type="journal article" date="2023" name="Mol. Phylogenet. Evol.">
        <title>Genome-scale phylogeny and comparative genomics of the fungal order Sordariales.</title>
        <authorList>
            <person name="Hensen N."/>
            <person name="Bonometti L."/>
            <person name="Westerberg I."/>
            <person name="Brannstrom I.O."/>
            <person name="Guillou S."/>
            <person name="Cros-Aarteil S."/>
            <person name="Calhoun S."/>
            <person name="Haridas S."/>
            <person name="Kuo A."/>
            <person name="Mondo S."/>
            <person name="Pangilinan J."/>
            <person name="Riley R."/>
            <person name="LaButti K."/>
            <person name="Andreopoulos B."/>
            <person name="Lipzen A."/>
            <person name="Chen C."/>
            <person name="Yan M."/>
            <person name="Daum C."/>
            <person name="Ng V."/>
            <person name="Clum A."/>
            <person name="Steindorff A."/>
            <person name="Ohm R.A."/>
            <person name="Martin F."/>
            <person name="Silar P."/>
            <person name="Natvig D.O."/>
            <person name="Lalanne C."/>
            <person name="Gautier V."/>
            <person name="Ament-Velasquez S.L."/>
            <person name="Kruys A."/>
            <person name="Hutchinson M.I."/>
            <person name="Powell A.J."/>
            <person name="Barry K."/>
            <person name="Miller A.N."/>
            <person name="Grigoriev I.V."/>
            <person name="Debuchy R."/>
            <person name="Gladieux P."/>
            <person name="Hiltunen Thoren M."/>
            <person name="Johannesson H."/>
        </authorList>
    </citation>
    <scope>NUCLEOTIDE SEQUENCE</scope>
    <source>
        <strain evidence="3">CBS 538.74</strain>
    </source>
</reference>
<proteinExistence type="predicted"/>
<dbReference type="Gene3D" id="3.40.50.1820">
    <property type="entry name" value="alpha/beta hydrolase"/>
    <property type="match status" value="1"/>
</dbReference>
<accession>A0AAN6ZV95</accession>
<dbReference type="PANTHER" id="PTHR48081:SF8">
    <property type="entry name" value="ALPHA_BETA HYDROLASE FOLD-3 DOMAIN-CONTAINING PROTEIN-RELATED"/>
    <property type="match status" value="1"/>
</dbReference>
<name>A0AAN6ZV95_9PEZI</name>
<dbReference type="Pfam" id="PF07859">
    <property type="entry name" value="Abhydrolase_3"/>
    <property type="match status" value="1"/>
</dbReference>
<dbReference type="InterPro" id="IPR013094">
    <property type="entry name" value="AB_hydrolase_3"/>
</dbReference>
<keyword evidence="4" id="KW-1185">Reference proteome</keyword>
<evidence type="ECO:0000256" key="1">
    <source>
        <dbReference type="ARBA" id="ARBA00022801"/>
    </source>
</evidence>
<organism evidence="3 4">
    <name type="scientific">Chaetomidium leptoderma</name>
    <dbReference type="NCBI Taxonomy" id="669021"/>
    <lineage>
        <taxon>Eukaryota</taxon>
        <taxon>Fungi</taxon>
        <taxon>Dikarya</taxon>
        <taxon>Ascomycota</taxon>
        <taxon>Pezizomycotina</taxon>
        <taxon>Sordariomycetes</taxon>
        <taxon>Sordariomycetidae</taxon>
        <taxon>Sordariales</taxon>
        <taxon>Chaetomiaceae</taxon>
        <taxon>Chaetomidium</taxon>
    </lineage>
</organism>
<dbReference type="Proteomes" id="UP001302745">
    <property type="component" value="Unassembled WGS sequence"/>
</dbReference>
<dbReference type="InterPro" id="IPR050300">
    <property type="entry name" value="GDXG_lipolytic_enzyme"/>
</dbReference>
<gene>
    <name evidence="3" type="ORF">C8A00DRAFT_44712</name>
</gene>
<reference evidence="3" key="2">
    <citation type="submission" date="2023-05" db="EMBL/GenBank/DDBJ databases">
        <authorList>
            <consortium name="Lawrence Berkeley National Laboratory"/>
            <person name="Steindorff A."/>
            <person name="Hensen N."/>
            <person name="Bonometti L."/>
            <person name="Westerberg I."/>
            <person name="Brannstrom I.O."/>
            <person name="Guillou S."/>
            <person name="Cros-Aarteil S."/>
            <person name="Calhoun S."/>
            <person name="Haridas S."/>
            <person name="Kuo A."/>
            <person name="Mondo S."/>
            <person name="Pangilinan J."/>
            <person name="Riley R."/>
            <person name="Labutti K."/>
            <person name="Andreopoulos B."/>
            <person name="Lipzen A."/>
            <person name="Chen C."/>
            <person name="Yanf M."/>
            <person name="Daum C."/>
            <person name="Ng V."/>
            <person name="Clum A."/>
            <person name="Ohm R."/>
            <person name="Martin F."/>
            <person name="Silar P."/>
            <person name="Natvig D."/>
            <person name="Lalanne C."/>
            <person name="Gautier V."/>
            <person name="Ament-Velasquez S.L."/>
            <person name="Kruys A."/>
            <person name="Hutchinson M.I."/>
            <person name="Powell A.J."/>
            <person name="Barry K."/>
            <person name="Miller A.N."/>
            <person name="Grigoriev I.V."/>
            <person name="Debuchy R."/>
            <person name="Gladieux P."/>
            <person name="Thoren M.H."/>
            <person name="Johannesson H."/>
        </authorList>
    </citation>
    <scope>NUCLEOTIDE SEQUENCE</scope>
    <source>
        <strain evidence="3">CBS 538.74</strain>
    </source>
</reference>
<comment type="caution">
    <text evidence="3">The sequence shown here is derived from an EMBL/GenBank/DDBJ whole genome shotgun (WGS) entry which is preliminary data.</text>
</comment>
<evidence type="ECO:0000259" key="2">
    <source>
        <dbReference type="Pfam" id="PF07859"/>
    </source>
</evidence>
<dbReference type="AlphaFoldDB" id="A0AAN6ZV95"/>
<evidence type="ECO:0000313" key="4">
    <source>
        <dbReference type="Proteomes" id="UP001302745"/>
    </source>
</evidence>
<sequence>MSTLRLDPDYQRAVAPFATIVPPVADDAATLRRFNNAAIAASMTLYHVPENNTTETKLDYTSLDGTPLTLHRFTPGPNNTTTTTTSPAGKPAVLYIHGGGFVSGSVPLFRKDIIAYATLSNTTFFAPAYRLAPESPHPLPLQDIYAALEYLHAHAAELAIDPARIALMGVSAGGGLAAAAALLARDRRLEPRVARLVLVYPMLDDRTRLGGEGSLLSGHLTWTEKKNEIGWGAYLGDGAARGRDGGDDDGGATGKVPQQYAAPARAEDVSGLPRTYIDVGGLDLFRGECMEFGARLASALVDVEFHLYPGVPHAWEWVSGNAPVTKQAVENRVRVLRDL</sequence>
<dbReference type="PANTHER" id="PTHR48081">
    <property type="entry name" value="AB HYDROLASE SUPERFAMILY PROTEIN C4A8.06C"/>
    <property type="match status" value="1"/>
</dbReference>
<dbReference type="EMBL" id="MU856983">
    <property type="protein sequence ID" value="KAK4152212.1"/>
    <property type="molecule type" value="Genomic_DNA"/>
</dbReference>
<dbReference type="InterPro" id="IPR029058">
    <property type="entry name" value="AB_hydrolase_fold"/>
</dbReference>
<keyword evidence="1 3" id="KW-0378">Hydrolase</keyword>
<evidence type="ECO:0000313" key="3">
    <source>
        <dbReference type="EMBL" id="KAK4152212.1"/>
    </source>
</evidence>
<protein>
    <submittedName>
        <fullName evidence="3">Alpha/Beta hydrolase protein</fullName>
    </submittedName>
</protein>
<dbReference type="SUPFAM" id="SSF53474">
    <property type="entry name" value="alpha/beta-Hydrolases"/>
    <property type="match status" value="1"/>
</dbReference>
<dbReference type="GO" id="GO:0016787">
    <property type="term" value="F:hydrolase activity"/>
    <property type="evidence" value="ECO:0007669"/>
    <property type="project" value="UniProtKB-KW"/>
</dbReference>